<gene>
    <name evidence="14" type="ORF">EW145_g3950</name>
</gene>
<evidence type="ECO:0000256" key="12">
    <source>
        <dbReference type="ARBA" id="ARBA00023136"/>
    </source>
</evidence>
<evidence type="ECO:0000256" key="4">
    <source>
        <dbReference type="ARBA" id="ARBA00010617"/>
    </source>
</evidence>
<dbReference type="OrthoDB" id="2789670at2759"/>
<evidence type="ECO:0000256" key="9">
    <source>
        <dbReference type="ARBA" id="ARBA00023002"/>
    </source>
</evidence>
<keyword evidence="10 13" id="KW-0408">Iron</keyword>
<dbReference type="PRINTS" id="PR00463">
    <property type="entry name" value="EP450I"/>
</dbReference>
<evidence type="ECO:0000256" key="2">
    <source>
        <dbReference type="ARBA" id="ARBA00004370"/>
    </source>
</evidence>
<keyword evidence="11" id="KW-0503">Monooxygenase</keyword>
<keyword evidence="6" id="KW-0812">Transmembrane</keyword>
<evidence type="ECO:0000256" key="3">
    <source>
        <dbReference type="ARBA" id="ARBA00005179"/>
    </source>
</evidence>
<comment type="cofactor">
    <cofactor evidence="1 13">
        <name>heme</name>
        <dbReference type="ChEBI" id="CHEBI:30413"/>
    </cofactor>
</comment>
<dbReference type="GO" id="GO:0020037">
    <property type="term" value="F:heme binding"/>
    <property type="evidence" value="ECO:0007669"/>
    <property type="project" value="InterPro"/>
</dbReference>
<keyword evidence="5 13" id="KW-0349">Heme</keyword>
<dbReference type="GO" id="GO:0005506">
    <property type="term" value="F:iron ion binding"/>
    <property type="evidence" value="ECO:0007669"/>
    <property type="project" value="InterPro"/>
</dbReference>
<comment type="subcellular location">
    <subcellularLocation>
        <location evidence="2">Membrane</location>
    </subcellularLocation>
</comment>
<evidence type="ECO:0000256" key="8">
    <source>
        <dbReference type="ARBA" id="ARBA00022989"/>
    </source>
</evidence>
<reference evidence="14 15" key="1">
    <citation type="submission" date="2019-02" db="EMBL/GenBank/DDBJ databases">
        <title>Genome sequencing of the rare red list fungi Phellinidium pouzarii.</title>
        <authorList>
            <person name="Buettner E."/>
            <person name="Kellner H."/>
        </authorList>
    </citation>
    <scope>NUCLEOTIDE SEQUENCE [LARGE SCALE GENOMIC DNA]</scope>
    <source>
        <strain evidence="14 15">DSM 108285</strain>
    </source>
</reference>
<keyword evidence="8" id="KW-1133">Transmembrane helix</keyword>
<comment type="similarity">
    <text evidence="4">Belongs to the cytochrome P450 family.</text>
</comment>
<comment type="caution">
    <text evidence="14">The sequence shown here is derived from an EMBL/GenBank/DDBJ whole genome shotgun (WGS) entry which is preliminary data.</text>
</comment>
<dbReference type="GO" id="GO:0004497">
    <property type="term" value="F:monooxygenase activity"/>
    <property type="evidence" value="ECO:0007669"/>
    <property type="project" value="UniProtKB-KW"/>
</dbReference>
<dbReference type="InterPro" id="IPR001128">
    <property type="entry name" value="Cyt_P450"/>
</dbReference>
<keyword evidence="9" id="KW-0560">Oxidoreductase</keyword>
<dbReference type="AlphaFoldDB" id="A0A4S4L751"/>
<dbReference type="GO" id="GO:0016705">
    <property type="term" value="F:oxidoreductase activity, acting on paired donors, with incorporation or reduction of molecular oxygen"/>
    <property type="evidence" value="ECO:0007669"/>
    <property type="project" value="InterPro"/>
</dbReference>
<dbReference type="Gene3D" id="1.10.630.10">
    <property type="entry name" value="Cytochrome P450"/>
    <property type="match status" value="2"/>
</dbReference>
<evidence type="ECO:0000313" key="15">
    <source>
        <dbReference type="Proteomes" id="UP000308199"/>
    </source>
</evidence>
<sequence length="378" mass="43119">MGKPYIFINTYDAAVELLDKRGYNYSSKPHNTLIALGGWTKIGSLLPYSDEHRKMRQYLHRFFGKSAVEDFHELQTQVTHRLLLGLLRRPDRLDDLIRHSTGETIMMVAYGYEVSEENDEYIKLADEGIKGFAEAEGFSFVNMVPWLRFIPEWVPGTGFHKRIRDGLQLTHEMVYKPYEMTKKKIFDGTAIPSMTSKLIETNATEDGNINDEFIIATSTSIAYLGGADTVATSDSFCVKEDDVYDGQFIPAGTTMLANIWAMQRDPVEYPEPEKFIPERWIQSEGKKLPRDVRRTVFGFGRRICSGRHFAENSIYVIIASILATFDIEKALDENGVPITPPLRYTPSFIRHSEPFKCKITPRSNKTASLIQQAVEFSK</sequence>
<dbReference type="PANTHER" id="PTHR46300">
    <property type="entry name" value="P450, PUTATIVE (EUROFUNG)-RELATED-RELATED"/>
    <property type="match status" value="1"/>
</dbReference>
<evidence type="ECO:0000313" key="14">
    <source>
        <dbReference type="EMBL" id="THH06638.1"/>
    </source>
</evidence>
<evidence type="ECO:0000256" key="11">
    <source>
        <dbReference type="ARBA" id="ARBA00023033"/>
    </source>
</evidence>
<evidence type="ECO:0000256" key="6">
    <source>
        <dbReference type="ARBA" id="ARBA00022692"/>
    </source>
</evidence>
<proteinExistence type="inferred from homology"/>
<accession>A0A4S4L751</accession>
<evidence type="ECO:0008006" key="16">
    <source>
        <dbReference type="Google" id="ProtNLM"/>
    </source>
</evidence>
<comment type="pathway">
    <text evidence="3">Secondary metabolite biosynthesis.</text>
</comment>
<feature type="binding site" description="axial binding residue" evidence="13">
    <location>
        <position position="304"/>
    </location>
    <ligand>
        <name>heme</name>
        <dbReference type="ChEBI" id="CHEBI:30413"/>
    </ligand>
    <ligandPart>
        <name>Fe</name>
        <dbReference type="ChEBI" id="CHEBI:18248"/>
    </ligandPart>
</feature>
<name>A0A4S4L751_9AGAM</name>
<evidence type="ECO:0000256" key="7">
    <source>
        <dbReference type="ARBA" id="ARBA00022723"/>
    </source>
</evidence>
<dbReference type="InterPro" id="IPR036396">
    <property type="entry name" value="Cyt_P450_sf"/>
</dbReference>
<evidence type="ECO:0000256" key="10">
    <source>
        <dbReference type="ARBA" id="ARBA00023004"/>
    </source>
</evidence>
<dbReference type="Proteomes" id="UP000308199">
    <property type="component" value="Unassembled WGS sequence"/>
</dbReference>
<evidence type="ECO:0000256" key="1">
    <source>
        <dbReference type="ARBA" id="ARBA00001971"/>
    </source>
</evidence>
<dbReference type="EMBL" id="SGPK01000184">
    <property type="protein sequence ID" value="THH06638.1"/>
    <property type="molecule type" value="Genomic_DNA"/>
</dbReference>
<dbReference type="Pfam" id="PF00067">
    <property type="entry name" value="p450"/>
    <property type="match status" value="2"/>
</dbReference>
<evidence type="ECO:0000256" key="5">
    <source>
        <dbReference type="ARBA" id="ARBA00022617"/>
    </source>
</evidence>
<dbReference type="InterPro" id="IPR002401">
    <property type="entry name" value="Cyt_P450_E_grp-I"/>
</dbReference>
<keyword evidence="12" id="KW-0472">Membrane</keyword>
<protein>
    <recommendedName>
        <fullName evidence="16">Cytochrome P450</fullName>
    </recommendedName>
</protein>
<organism evidence="14 15">
    <name type="scientific">Phellinidium pouzarii</name>
    <dbReference type="NCBI Taxonomy" id="167371"/>
    <lineage>
        <taxon>Eukaryota</taxon>
        <taxon>Fungi</taxon>
        <taxon>Dikarya</taxon>
        <taxon>Basidiomycota</taxon>
        <taxon>Agaricomycotina</taxon>
        <taxon>Agaricomycetes</taxon>
        <taxon>Hymenochaetales</taxon>
        <taxon>Hymenochaetaceae</taxon>
        <taxon>Phellinidium</taxon>
    </lineage>
</organism>
<dbReference type="SUPFAM" id="SSF48264">
    <property type="entry name" value="Cytochrome P450"/>
    <property type="match status" value="1"/>
</dbReference>
<keyword evidence="15" id="KW-1185">Reference proteome</keyword>
<dbReference type="InterPro" id="IPR050364">
    <property type="entry name" value="Cytochrome_P450_fung"/>
</dbReference>
<evidence type="ECO:0000256" key="13">
    <source>
        <dbReference type="PIRSR" id="PIRSR602401-1"/>
    </source>
</evidence>
<dbReference type="PANTHER" id="PTHR46300:SF2">
    <property type="entry name" value="CYTOCHROME P450 MONOOXYGENASE ALNH-RELATED"/>
    <property type="match status" value="1"/>
</dbReference>
<keyword evidence="7 13" id="KW-0479">Metal-binding</keyword>
<dbReference type="GO" id="GO:0016020">
    <property type="term" value="C:membrane"/>
    <property type="evidence" value="ECO:0007669"/>
    <property type="project" value="UniProtKB-SubCell"/>
</dbReference>